<evidence type="ECO:0000313" key="3">
    <source>
        <dbReference type="EMBL" id="KZV82498.1"/>
    </source>
</evidence>
<protein>
    <submittedName>
        <fullName evidence="3">Uncharacterized protein</fullName>
    </submittedName>
</protein>
<keyword evidence="4" id="KW-1185">Reference proteome</keyword>
<keyword evidence="2" id="KW-1133">Transmembrane helix</keyword>
<feature type="transmembrane region" description="Helical" evidence="2">
    <location>
        <begin position="137"/>
        <end position="157"/>
    </location>
</feature>
<keyword evidence="2" id="KW-0472">Membrane</keyword>
<evidence type="ECO:0000256" key="1">
    <source>
        <dbReference type="SAM" id="MobiDB-lite"/>
    </source>
</evidence>
<gene>
    <name evidence="3" type="ORF">EXIGLDRAFT_702481</name>
</gene>
<dbReference type="AlphaFoldDB" id="A0A165CHW9"/>
<feature type="region of interest" description="Disordered" evidence="1">
    <location>
        <begin position="216"/>
        <end position="237"/>
    </location>
</feature>
<sequence length="263" mass="28447">MDPCSNFSLVFGTTLLAVLGTVTTHIRLVGLPATRSSRLATSVVPSPSPSSWYYQQEAMARASAFGDYDPLVPTAAVARAYNISKVGLDVKPVLRFVFAAVQGAARFYNPETAFTCLFVFVILALKPEVRFQARKTSAYLSCVAITTLTFALSLIPLELRALGRYIWREALFEVGYLTHMEYTPPLSSNERAIPETLVARAVGSQDCAGVTMSIETEAHGVGSPPSTSHNTDTRTDEGPRLLRLLSPSHARAVEAQVTADFAA</sequence>
<evidence type="ECO:0000313" key="4">
    <source>
        <dbReference type="Proteomes" id="UP000077266"/>
    </source>
</evidence>
<dbReference type="InParanoid" id="A0A165CHW9"/>
<evidence type="ECO:0000256" key="2">
    <source>
        <dbReference type="SAM" id="Phobius"/>
    </source>
</evidence>
<keyword evidence="2" id="KW-0812">Transmembrane</keyword>
<dbReference type="Proteomes" id="UP000077266">
    <property type="component" value="Unassembled WGS sequence"/>
</dbReference>
<dbReference type="EMBL" id="KV426320">
    <property type="protein sequence ID" value="KZV82498.1"/>
    <property type="molecule type" value="Genomic_DNA"/>
</dbReference>
<feature type="transmembrane region" description="Helical" evidence="2">
    <location>
        <begin position="107"/>
        <end position="125"/>
    </location>
</feature>
<proteinExistence type="predicted"/>
<reference evidence="3 4" key="1">
    <citation type="journal article" date="2016" name="Mol. Biol. Evol.">
        <title>Comparative Genomics of Early-Diverging Mushroom-Forming Fungi Provides Insights into the Origins of Lignocellulose Decay Capabilities.</title>
        <authorList>
            <person name="Nagy L.G."/>
            <person name="Riley R."/>
            <person name="Tritt A."/>
            <person name="Adam C."/>
            <person name="Daum C."/>
            <person name="Floudas D."/>
            <person name="Sun H."/>
            <person name="Yadav J.S."/>
            <person name="Pangilinan J."/>
            <person name="Larsson K.H."/>
            <person name="Matsuura K."/>
            <person name="Barry K."/>
            <person name="Labutti K."/>
            <person name="Kuo R."/>
            <person name="Ohm R.A."/>
            <person name="Bhattacharya S.S."/>
            <person name="Shirouzu T."/>
            <person name="Yoshinaga Y."/>
            <person name="Martin F.M."/>
            <person name="Grigoriev I.V."/>
            <person name="Hibbett D.S."/>
        </authorList>
    </citation>
    <scope>NUCLEOTIDE SEQUENCE [LARGE SCALE GENOMIC DNA]</scope>
    <source>
        <strain evidence="3 4">HHB12029</strain>
    </source>
</reference>
<feature type="transmembrane region" description="Helical" evidence="2">
    <location>
        <begin position="6"/>
        <end position="29"/>
    </location>
</feature>
<name>A0A165CHW9_EXIGL</name>
<organism evidence="3 4">
    <name type="scientific">Exidia glandulosa HHB12029</name>
    <dbReference type="NCBI Taxonomy" id="1314781"/>
    <lineage>
        <taxon>Eukaryota</taxon>
        <taxon>Fungi</taxon>
        <taxon>Dikarya</taxon>
        <taxon>Basidiomycota</taxon>
        <taxon>Agaricomycotina</taxon>
        <taxon>Agaricomycetes</taxon>
        <taxon>Auriculariales</taxon>
        <taxon>Exidiaceae</taxon>
        <taxon>Exidia</taxon>
    </lineage>
</organism>
<accession>A0A165CHW9</accession>